<evidence type="ECO:0000313" key="6">
    <source>
        <dbReference type="EMBL" id="CAL5225964.1"/>
    </source>
</evidence>
<keyword evidence="4" id="KW-0408">Iron</keyword>
<evidence type="ECO:0000256" key="4">
    <source>
        <dbReference type="ARBA" id="ARBA00023004"/>
    </source>
</evidence>
<dbReference type="PANTHER" id="PTHR24304:SF2">
    <property type="entry name" value="24-HYDROXYCHOLESTEROL 7-ALPHA-HYDROXYLASE"/>
    <property type="match status" value="1"/>
</dbReference>
<dbReference type="Proteomes" id="UP001497392">
    <property type="component" value="Unassembled WGS sequence"/>
</dbReference>
<reference evidence="6 7" key="1">
    <citation type="submission" date="2024-06" db="EMBL/GenBank/DDBJ databases">
        <authorList>
            <person name="Kraege A."/>
            <person name="Thomma B."/>
        </authorList>
    </citation>
    <scope>NUCLEOTIDE SEQUENCE [LARGE SCALE GENOMIC DNA]</scope>
</reference>
<dbReference type="InterPro" id="IPR036396">
    <property type="entry name" value="Cyt_P450_sf"/>
</dbReference>
<dbReference type="Pfam" id="PF00067">
    <property type="entry name" value="p450"/>
    <property type="match status" value="2"/>
</dbReference>
<dbReference type="SUPFAM" id="SSF48264">
    <property type="entry name" value="Cytochrome P450"/>
    <property type="match status" value="1"/>
</dbReference>
<feature type="region of interest" description="Disordered" evidence="5">
    <location>
        <begin position="444"/>
        <end position="487"/>
    </location>
</feature>
<evidence type="ECO:0000256" key="2">
    <source>
        <dbReference type="ARBA" id="ARBA00022617"/>
    </source>
</evidence>
<dbReference type="InterPro" id="IPR001128">
    <property type="entry name" value="Cyt_P450"/>
</dbReference>
<keyword evidence="3" id="KW-0479">Metal-binding</keyword>
<comment type="similarity">
    <text evidence="1">Belongs to the cytochrome P450 family.</text>
</comment>
<evidence type="ECO:0000256" key="1">
    <source>
        <dbReference type="ARBA" id="ARBA00010617"/>
    </source>
</evidence>
<dbReference type="Gene3D" id="1.10.630.10">
    <property type="entry name" value="Cytochrome P450"/>
    <property type="match status" value="1"/>
</dbReference>
<accession>A0ABP1G168</accession>
<name>A0ABP1G168_9CHLO</name>
<dbReference type="EMBL" id="CAXHTA020000015">
    <property type="protein sequence ID" value="CAL5225964.1"/>
    <property type="molecule type" value="Genomic_DNA"/>
</dbReference>
<evidence type="ECO:0000256" key="3">
    <source>
        <dbReference type="ARBA" id="ARBA00022723"/>
    </source>
</evidence>
<gene>
    <name evidence="6" type="primary">g8766</name>
    <name evidence="6" type="ORF">VP750_LOCUS7870</name>
</gene>
<dbReference type="PRINTS" id="PR00465">
    <property type="entry name" value="EP450IV"/>
</dbReference>
<sequence length="510" mass="56011">MWHGVIEAMAMLAAAALIWTLARFRTVPVSSGRKRAPQVPGLPLIGNTLGLARHGASFIHKCRLQYGDAFRLSLAGRNMTFLFHPEALRQFFAAPTDEIAFRPAVAHFTQRVFMLPSEQFFPKHTLMLSTLRKALVPAELAQHMQRLAVLISQRLEGKLYGTGKVGLLETIKNLVFEPTVKMLYGGAFVAAQDMVRLQQAFFDFEAGFELAASPVPHTLQRSFCSARTHLLTVFRESFTAGQLEGTVIGSLIRECDMDASLAPHVMLAVMWAALANTVPAAFWSVAFLLLPEHAQHRHRCLEALPAKPDIQAYIEVALDRDSHMARCVAEAVRLRAPGIDMRMAAAELALPCGPGRVVRVHKGELLAISPYESHRDERLFGPGAARFDPDRQALHGVDGVAGIGGLSGFAFGGGLYRCPGRFLAEAEVALIALLLLSRYRPELRPAESTPDSGEDVICHGASRAKPRLSAKQQEHRGMGRSISRPEQCKLLEIRGRSARQLCPRQASKAQ</sequence>
<comment type="caution">
    <text evidence="6">The sequence shown here is derived from an EMBL/GenBank/DDBJ whole genome shotgun (WGS) entry which is preliminary data.</text>
</comment>
<evidence type="ECO:0000313" key="7">
    <source>
        <dbReference type="Proteomes" id="UP001497392"/>
    </source>
</evidence>
<protein>
    <submittedName>
        <fullName evidence="6">G8766 protein</fullName>
    </submittedName>
</protein>
<dbReference type="PANTHER" id="PTHR24304">
    <property type="entry name" value="CYTOCHROME P450 FAMILY 7"/>
    <property type="match status" value="1"/>
</dbReference>
<keyword evidence="2" id="KW-0349">Heme</keyword>
<evidence type="ECO:0000256" key="5">
    <source>
        <dbReference type="SAM" id="MobiDB-lite"/>
    </source>
</evidence>
<proteinExistence type="inferred from homology"/>
<dbReference type="InterPro" id="IPR050529">
    <property type="entry name" value="CYP450_sterol_14alpha_dmase"/>
</dbReference>
<organism evidence="6 7">
    <name type="scientific">Coccomyxa viridis</name>
    <dbReference type="NCBI Taxonomy" id="1274662"/>
    <lineage>
        <taxon>Eukaryota</taxon>
        <taxon>Viridiplantae</taxon>
        <taxon>Chlorophyta</taxon>
        <taxon>core chlorophytes</taxon>
        <taxon>Trebouxiophyceae</taxon>
        <taxon>Trebouxiophyceae incertae sedis</taxon>
        <taxon>Coccomyxaceae</taxon>
        <taxon>Coccomyxa</taxon>
    </lineage>
</organism>
<dbReference type="InterPro" id="IPR002403">
    <property type="entry name" value="Cyt_P450_E_grp-IV"/>
</dbReference>
<keyword evidence="7" id="KW-1185">Reference proteome</keyword>